<gene>
    <name evidence="1" type="ORF">BDD41_0832</name>
</gene>
<accession>A0A3D9XVW5</accession>
<dbReference type="Proteomes" id="UP000256941">
    <property type="component" value="Unassembled WGS sequence"/>
</dbReference>
<protein>
    <submittedName>
        <fullName evidence="1">Uncharacterized protein</fullName>
    </submittedName>
</protein>
<dbReference type="AlphaFoldDB" id="A0A3D9XVW5"/>
<dbReference type="EMBL" id="QTUJ01000001">
    <property type="protein sequence ID" value="REF72362.1"/>
    <property type="molecule type" value="Genomic_DNA"/>
</dbReference>
<evidence type="ECO:0000313" key="1">
    <source>
        <dbReference type="EMBL" id="REF72362.1"/>
    </source>
</evidence>
<reference evidence="1 2" key="1">
    <citation type="submission" date="2018-08" db="EMBL/GenBank/DDBJ databases">
        <title>Genomic Encyclopedia of Archaeal and Bacterial Type Strains, Phase II (KMG-II): from individual species to whole genera.</title>
        <authorList>
            <person name="Goeker M."/>
        </authorList>
    </citation>
    <scope>NUCLEOTIDE SEQUENCE [LARGE SCALE GENOMIC DNA]</scope>
    <source>
        <strain evidence="1 2">DSM 17099</strain>
    </source>
</reference>
<sequence length="53" mass="5529">MQAPLSPVPAGLIAGLCLDNPDVVDAIRHCFISMGSVTLSAPLPERPVCEVVQ</sequence>
<name>A0A3D9XVW5_PARVE</name>
<evidence type="ECO:0000313" key="2">
    <source>
        <dbReference type="Proteomes" id="UP000256941"/>
    </source>
</evidence>
<organism evidence="1 2">
    <name type="scientific">Paracoccus versutus</name>
    <name type="common">Thiobacillus versutus</name>
    <dbReference type="NCBI Taxonomy" id="34007"/>
    <lineage>
        <taxon>Bacteria</taxon>
        <taxon>Pseudomonadati</taxon>
        <taxon>Pseudomonadota</taxon>
        <taxon>Alphaproteobacteria</taxon>
        <taxon>Rhodobacterales</taxon>
        <taxon>Paracoccaceae</taxon>
        <taxon>Paracoccus</taxon>
    </lineage>
</organism>
<comment type="caution">
    <text evidence="1">The sequence shown here is derived from an EMBL/GenBank/DDBJ whole genome shotgun (WGS) entry which is preliminary data.</text>
</comment>
<proteinExistence type="predicted"/>